<dbReference type="Proteomes" id="UP000078597">
    <property type="component" value="Unassembled WGS sequence"/>
</dbReference>
<sequence>MILINVRNIIGTGKLIPCQRKTIFEMIFRFMKNKRRGLKEQPRKKPIDIEKKIKNPKKYEEKMHFDTLSKGELYLPESCKAKKLAMLCNRLYYFNINDEELLDRYAERAVVIVNSMNTKEMSLVLNTMRKFNHKNEKLLEAFAKHIPRKLHKGVPQDISLILNAYAHFNFIDNNLFSRICEEIPHKIPYFEHSHISSVINAFYKLKIKDKIIIADMVDEIIERIDEFDTKSLTNIINCFSKMNYKNENKKIIWTKFIEAVKRLYKEFNFLEIVLVTNAFCKKKMKNQNVYKFLSEILSYHIFKMTSLNDTNAFLLCTIAHAFSKVKYYSKELFDYIISHFSNKKNYVSLDTQHFSQLIYSCSVFSLNNELFLDVFTKMVCTRLDEKYHLNEQTLSTIAYSFAKLKFRDTNFFVLLSSYIIKEKISLSPQSLSLLCYSYSKLKIKSELFFYILSLQIIQNMNKFTKQGLSIILSAYSNLRIFNVKMFSLINKYLNLYVENCTNEECTLICKNYEHAIRCIDDEIGPKMEKSVEMDSVNEMGKVHEMDIIDKKNDKLSGESNERNSFLVRTSNIKKELGDFVQILKIKMQHFEEKKKLTQEHAGFHLMDEKGQMGEEHSEVEVEENDESFFSIFNENDILCDEPKDGTTNRSDNNSEQPSHFINPDVLFNNMDDHADDIKKKETTLKMYEKMFLTDTQGTTYNSKEVPLVNSRLNKQLCNILDNQNSKINENKYQILDEKGNRKTKSLLELMTSNKPPKVNYEKEKLIKSAEQVETEFIKEYINEQNKSNENDKIGRKFKKRKKKIQKILSKKYEPVDDLTTLQEKWRNFYKN</sequence>
<evidence type="ECO:0000313" key="4">
    <source>
        <dbReference type="EMBL" id="SCP03499.1"/>
    </source>
</evidence>
<dbReference type="GO" id="GO:0044528">
    <property type="term" value="P:regulation of mitochondrial mRNA stability"/>
    <property type="evidence" value="ECO:0007669"/>
    <property type="project" value="TreeGrafter"/>
</dbReference>
<dbReference type="InterPro" id="IPR058977">
    <property type="entry name" value="RESC8_HEAT"/>
</dbReference>
<evidence type="ECO:0000313" key="5">
    <source>
        <dbReference type="Proteomes" id="UP000078597"/>
    </source>
</evidence>
<keyword evidence="6" id="KW-1185">Reference proteome</keyword>
<dbReference type="GeneID" id="39871869"/>
<dbReference type="AlphaFoldDB" id="A0A1A8WD98"/>
<dbReference type="Proteomes" id="UP000219813">
    <property type="component" value="Chromosome 14"/>
</dbReference>
<reference evidence="5" key="1">
    <citation type="submission" date="2016-05" db="EMBL/GenBank/DDBJ databases">
        <authorList>
            <person name="Naeem Raeece"/>
        </authorList>
    </citation>
    <scope>NUCLEOTIDE SEQUENCE [LARGE SCALE GENOMIC DNA]</scope>
</reference>
<dbReference type="InterPro" id="IPR050870">
    <property type="entry name" value="FAST_kinase"/>
</dbReference>
<feature type="domain" description="RNA-editing substrate-binding complex 8 protein HEAT repeats" evidence="2">
    <location>
        <begin position="85"/>
        <end position="414"/>
    </location>
</feature>
<dbReference type="PANTHER" id="PTHR21228:SF40">
    <property type="entry name" value="LD45607P"/>
    <property type="match status" value="1"/>
</dbReference>
<proteinExistence type="predicted"/>
<evidence type="ECO:0000256" key="1">
    <source>
        <dbReference type="SAM" id="MobiDB-lite"/>
    </source>
</evidence>
<evidence type="ECO:0000259" key="2">
    <source>
        <dbReference type="Pfam" id="PF26172"/>
    </source>
</evidence>
<protein>
    <recommendedName>
        <fullName evidence="2">RNA-editing substrate-binding complex 8 protein HEAT repeats domain-containing protein</fullName>
    </recommendedName>
</protein>
<name>A0A1A8WD98_PLAMA</name>
<dbReference type="GO" id="GO:0003723">
    <property type="term" value="F:RNA binding"/>
    <property type="evidence" value="ECO:0007669"/>
    <property type="project" value="TreeGrafter"/>
</dbReference>
<dbReference type="OMA" id="YEEKMHF"/>
<dbReference type="EMBL" id="FLQW01001663">
    <property type="protein sequence ID" value="SBS90847.1"/>
    <property type="molecule type" value="Genomic_DNA"/>
</dbReference>
<gene>
    <name evidence="4" type="primary">PmUG01_14055800</name>
    <name evidence="3" type="ORF">PMALA_031080</name>
    <name evidence="4" type="ORF">PMUG01_14055800</name>
</gene>
<reference evidence="4 6" key="3">
    <citation type="submission" date="2016-06" db="EMBL/GenBank/DDBJ databases">
        <authorList>
            <consortium name="Pathogen Informatics"/>
        </authorList>
    </citation>
    <scope>NUCLEOTIDE SEQUENCE [LARGE SCALE GENOMIC DNA]</scope>
</reference>
<feature type="compositionally biased region" description="Polar residues" evidence="1">
    <location>
        <begin position="647"/>
        <end position="659"/>
    </location>
</feature>
<dbReference type="Pfam" id="PF26172">
    <property type="entry name" value="RESC8"/>
    <property type="match status" value="1"/>
</dbReference>
<dbReference type="VEuPathDB" id="PlasmoDB:PmUG01_14055800"/>
<dbReference type="EMBL" id="LT594635">
    <property type="protein sequence ID" value="SCP03499.1"/>
    <property type="molecule type" value="Genomic_DNA"/>
</dbReference>
<accession>A0A1A8WD98</accession>
<feature type="region of interest" description="Disordered" evidence="1">
    <location>
        <begin position="640"/>
        <end position="664"/>
    </location>
</feature>
<dbReference type="GO" id="GO:0005759">
    <property type="term" value="C:mitochondrial matrix"/>
    <property type="evidence" value="ECO:0007669"/>
    <property type="project" value="TreeGrafter"/>
</dbReference>
<dbReference type="GO" id="GO:0035770">
    <property type="term" value="C:ribonucleoprotein granule"/>
    <property type="evidence" value="ECO:0007669"/>
    <property type="project" value="TreeGrafter"/>
</dbReference>
<dbReference type="PANTHER" id="PTHR21228">
    <property type="entry name" value="FAST LEU-RICH DOMAIN-CONTAINING"/>
    <property type="match status" value="1"/>
</dbReference>
<evidence type="ECO:0000313" key="6">
    <source>
        <dbReference type="Proteomes" id="UP000219813"/>
    </source>
</evidence>
<dbReference type="OrthoDB" id="430737at2759"/>
<dbReference type="KEGG" id="pmal:PMUG01_14055800"/>
<dbReference type="GO" id="GO:0000963">
    <property type="term" value="P:mitochondrial RNA processing"/>
    <property type="evidence" value="ECO:0007669"/>
    <property type="project" value="TreeGrafter"/>
</dbReference>
<organism evidence="3 5">
    <name type="scientific">Plasmodium malariae</name>
    <dbReference type="NCBI Taxonomy" id="5858"/>
    <lineage>
        <taxon>Eukaryota</taxon>
        <taxon>Sar</taxon>
        <taxon>Alveolata</taxon>
        <taxon>Apicomplexa</taxon>
        <taxon>Aconoidasida</taxon>
        <taxon>Haemosporida</taxon>
        <taxon>Plasmodiidae</taxon>
        <taxon>Plasmodium</taxon>
        <taxon>Plasmodium (Plasmodium)</taxon>
    </lineage>
</organism>
<evidence type="ECO:0000313" key="3">
    <source>
        <dbReference type="EMBL" id="SBS90847.1"/>
    </source>
</evidence>
<dbReference type="RefSeq" id="XP_028864452.1">
    <property type="nucleotide sequence ID" value="XM_029008131.1"/>
</dbReference>
<reference evidence="3" key="2">
    <citation type="submission" date="2016-05" db="EMBL/GenBank/DDBJ databases">
        <authorList>
            <person name="Lavstsen T."/>
            <person name="Jespersen J.S."/>
        </authorList>
    </citation>
    <scope>NUCLEOTIDE SEQUENCE [LARGE SCALE GENOMIC DNA]</scope>
</reference>